<name>A0A1I4W9J7_9NEIS</name>
<keyword evidence="4 7" id="KW-0472">Membrane</keyword>
<reference evidence="9" key="1">
    <citation type="submission" date="2016-10" db="EMBL/GenBank/DDBJ databases">
        <authorList>
            <person name="Varghese N."/>
            <person name="Submissions S."/>
        </authorList>
    </citation>
    <scope>NUCLEOTIDE SEQUENCE [LARGE SCALE GENOMIC DNA]</scope>
    <source>
        <strain evidence="9">DSM 6150</strain>
    </source>
</reference>
<dbReference type="Gene3D" id="3.30.160.60">
    <property type="entry name" value="Classic Zinc Finger"/>
    <property type="match status" value="1"/>
</dbReference>
<feature type="site" description="Important for catalytic activity" evidence="7">
    <location>
        <position position="225"/>
    </location>
</feature>
<sequence>MAKRKTERGTSTLGRLLAILLVLTLVAGGAAGAWLFAYANKPLDVKTPTDFVLEPGSFIKAASQLQAQGVIQETRWFTLLGRLMRADKRIKAGSYEISEPTSPWQLLQKLTAGDTAMVAVKIIEGWNWRQLKTTLAATPELKHDATSLSDADLAAALKLPVASVEGQFFPDTYYVNKGSSELQLLARANRLLARKLDAAWSLRSPGLPLNSPQEALILASIVEKETGKPSDRPMVAGVFANRLRIGMRLQTDPTVIYGMGEKYNGSLRRVDLETDTAYNTYTRSGLTPTPIAFVGEAALRAATQPAQTKALYFVARGDGSSQFSNSLEEHNAAVRKYILNR</sequence>
<comment type="function">
    <text evidence="7">Functions as a peptidoglycan terminase that cleaves nascent peptidoglycan strands endolytically to terminate their elongation.</text>
</comment>
<dbReference type="STRING" id="83765.SAMN05660284_00493"/>
<dbReference type="EC" id="4.2.2.29" evidence="7"/>
<dbReference type="GO" id="GO:0009252">
    <property type="term" value="P:peptidoglycan biosynthetic process"/>
    <property type="evidence" value="ECO:0007669"/>
    <property type="project" value="UniProtKB-UniRule"/>
</dbReference>
<comment type="catalytic activity">
    <reaction evidence="7">
        <text>a peptidoglycan chain = a peptidoglycan chain with N-acetyl-1,6-anhydromuramyl-[peptide] at the reducing end + a peptidoglycan chain with N-acetylglucosamine at the non-reducing end.</text>
        <dbReference type="EC" id="4.2.2.29"/>
    </reaction>
</comment>
<dbReference type="PANTHER" id="PTHR30518">
    <property type="entry name" value="ENDOLYTIC MUREIN TRANSGLYCOSYLASE"/>
    <property type="match status" value="1"/>
</dbReference>
<keyword evidence="7" id="KW-0997">Cell inner membrane</keyword>
<evidence type="ECO:0000256" key="1">
    <source>
        <dbReference type="ARBA" id="ARBA00022475"/>
    </source>
</evidence>
<dbReference type="RefSeq" id="WP_091190934.1">
    <property type="nucleotide sequence ID" value="NZ_FOVE01000003.1"/>
</dbReference>
<dbReference type="EMBL" id="FOVE01000003">
    <property type="protein sequence ID" value="SFN09619.1"/>
    <property type="molecule type" value="Genomic_DNA"/>
</dbReference>
<evidence type="ECO:0000313" key="8">
    <source>
        <dbReference type="EMBL" id="SFN09619.1"/>
    </source>
</evidence>
<dbReference type="HAMAP" id="MF_02065">
    <property type="entry name" value="MltG"/>
    <property type="match status" value="1"/>
</dbReference>
<gene>
    <name evidence="7" type="primary">mltG</name>
    <name evidence="8" type="ORF">SAMN05660284_00493</name>
</gene>
<dbReference type="NCBIfam" id="TIGR00247">
    <property type="entry name" value="endolytic transglycosylase MltG"/>
    <property type="match status" value="1"/>
</dbReference>
<accession>A0A1I4W9J7</accession>
<evidence type="ECO:0000313" key="9">
    <source>
        <dbReference type="Proteomes" id="UP000242869"/>
    </source>
</evidence>
<dbReference type="Gene3D" id="3.30.1490.480">
    <property type="entry name" value="Endolytic murein transglycosylase"/>
    <property type="match status" value="1"/>
</dbReference>
<dbReference type="GO" id="GO:0005886">
    <property type="term" value="C:plasma membrane"/>
    <property type="evidence" value="ECO:0007669"/>
    <property type="project" value="UniProtKB-UniRule"/>
</dbReference>
<dbReference type="InterPro" id="IPR003770">
    <property type="entry name" value="MLTG-like"/>
</dbReference>
<keyword evidence="2 7" id="KW-0812">Transmembrane</keyword>
<dbReference type="Proteomes" id="UP000242869">
    <property type="component" value="Unassembled WGS sequence"/>
</dbReference>
<comment type="similarity">
    <text evidence="7">Belongs to the transglycosylase MltG family.</text>
</comment>
<keyword evidence="1 7" id="KW-1003">Cell membrane</keyword>
<proteinExistence type="inferred from homology"/>
<keyword evidence="9" id="KW-1185">Reference proteome</keyword>
<organism evidence="8 9">
    <name type="scientific">Formivibrio citricus</name>
    <dbReference type="NCBI Taxonomy" id="83765"/>
    <lineage>
        <taxon>Bacteria</taxon>
        <taxon>Pseudomonadati</taxon>
        <taxon>Pseudomonadota</taxon>
        <taxon>Betaproteobacteria</taxon>
        <taxon>Neisseriales</taxon>
        <taxon>Chitinibacteraceae</taxon>
        <taxon>Formivibrio</taxon>
    </lineage>
</organism>
<keyword evidence="3 7" id="KW-1133">Transmembrane helix</keyword>
<evidence type="ECO:0000256" key="3">
    <source>
        <dbReference type="ARBA" id="ARBA00022989"/>
    </source>
</evidence>
<dbReference type="AlphaFoldDB" id="A0A1I4W9J7"/>
<evidence type="ECO:0000256" key="2">
    <source>
        <dbReference type="ARBA" id="ARBA00022692"/>
    </source>
</evidence>
<keyword evidence="5 7" id="KW-0456">Lyase</keyword>
<evidence type="ECO:0000256" key="7">
    <source>
        <dbReference type="HAMAP-Rule" id="MF_02065"/>
    </source>
</evidence>
<dbReference type="PANTHER" id="PTHR30518:SF2">
    <property type="entry name" value="ENDOLYTIC MUREIN TRANSGLYCOSYLASE"/>
    <property type="match status" value="1"/>
</dbReference>
<dbReference type="GO" id="GO:0071555">
    <property type="term" value="P:cell wall organization"/>
    <property type="evidence" value="ECO:0007669"/>
    <property type="project" value="UniProtKB-KW"/>
</dbReference>
<protein>
    <recommendedName>
        <fullName evidence="7">Endolytic murein transglycosylase</fullName>
        <ecNumber evidence="7">4.2.2.29</ecNumber>
    </recommendedName>
    <alternativeName>
        <fullName evidence="7">Peptidoglycan lytic transglycosylase</fullName>
    </alternativeName>
    <alternativeName>
        <fullName evidence="7">Peptidoglycan polymerization terminase</fullName>
    </alternativeName>
</protein>
<dbReference type="OrthoDB" id="9814591at2"/>
<dbReference type="Pfam" id="PF02618">
    <property type="entry name" value="YceG"/>
    <property type="match status" value="1"/>
</dbReference>
<keyword evidence="6 7" id="KW-0961">Cell wall biogenesis/degradation</keyword>
<evidence type="ECO:0000256" key="5">
    <source>
        <dbReference type="ARBA" id="ARBA00023239"/>
    </source>
</evidence>
<evidence type="ECO:0000256" key="6">
    <source>
        <dbReference type="ARBA" id="ARBA00023316"/>
    </source>
</evidence>
<dbReference type="CDD" id="cd08010">
    <property type="entry name" value="MltG_like"/>
    <property type="match status" value="1"/>
</dbReference>
<evidence type="ECO:0000256" key="4">
    <source>
        <dbReference type="ARBA" id="ARBA00023136"/>
    </source>
</evidence>
<dbReference type="GO" id="GO:0008932">
    <property type="term" value="F:lytic endotransglycosylase activity"/>
    <property type="evidence" value="ECO:0007669"/>
    <property type="project" value="UniProtKB-UniRule"/>
</dbReference>